<evidence type="ECO:0000313" key="1">
    <source>
        <dbReference type="EnsemblProtists" id="EOD31884"/>
    </source>
</evidence>
<keyword evidence="2" id="KW-1185">Reference proteome</keyword>
<dbReference type="GeneID" id="17277158"/>
<dbReference type="RefSeq" id="XP_005784313.1">
    <property type="nucleotide sequence ID" value="XM_005784256.1"/>
</dbReference>
<organism evidence="1 2">
    <name type="scientific">Emiliania huxleyi (strain CCMP1516)</name>
    <dbReference type="NCBI Taxonomy" id="280463"/>
    <lineage>
        <taxon>Eukaryota</taxon>
        <taxon>Haptista</taxon>
        <taxon>Haptophyta</taxon>
        <taxon>Prymnesiophyceae</taxon>
        <taxon>Isochrysidales</taxon>
        <taxon>Noelaerhabdaceae</taxon>
        <taxon>Emiliania</taxon>
    </lineage>
</organism>
<reference evidence="1" key="2">
    <citation type="submission" date="2024-10" db="UniProtKB">
        <authorList>
            <consortium name="EnsemblProtists"/>
        </authorList>
    </citation>
    <scope>IDENTIFICATION</scope>
</reference>
<dbReference type="EnsemblProtists" id="EOD31884">
    <property type="protein sequence ID" value="EOD31884"/>
    <property type="gene ID" value="EMIHUDRAFT_231338"/>
</dbReference>
<dbReference type="KEGG" id="ehx:EMIHUDRAFT_231338"/>
<reference evidence="2" key="1">
    <citation type="journal article" date="2013" name="Nature">
        <title>Pan genome of the phytoplankton Emiliania underpins its global distribution.</title>
        <authorList>
            <person name="Read B.A."/>
            <person name="Kegel J."/>
            <person name="Klute M.J."/>
            <person name="Kuo A."/>
            <person name="Lefebvre S.C."/>
            <person name="Maumus F."/>
            <person name="Mayer C."/>
            <person name="Miller J."/>
            <person name="Monier A."/>
            <person name="Salamov A."/>
            <person name="Young J."/>
            <person name="Aguilar M."/>
            <person name="Claverie J.M."/>
            <person name="Frickenhaus S."/>
            <person name="Gonzalez K."/>
            <person name="Herman E.K."/>
            <person name="Lin Y.C."/>
            <person name="Napier J."/>
            <person name="Ogata H."/>
            <person name="Sarno A.F."/>
            <person name="Shmutz J."/>
            <person name="Schroeder D."/>
            <person name="de Vargas C."/>
            <person name="Verret F."/>
            <person name="von Dassow P."/>
            <person name="Valentin K."/>
            <person name="Van de Peer Y."/>
            <person name="Wheeler G."/>
            <person name="Dacks J.B."/>
            <person name="Delwiche C.F."/>
            <person name="Dyhrman S.T."/>
            <person name="Glockner G."/>
            <person name="John U."/>
            <person name="Richards T."/>
            <person name="Worden A.Z."/>
            <person name="Zhang X."/>
            <person name="Grigoriev I.V."/>
            <person name="Allen A.E."/>
            <person name="Bidle K."/>
            <person name="Borodovsky M."/>
            <person name="Bowler C."/>
            <person name="Brownlee C."/>
            <person name="Cock J.M."/>
            <person name="Elias M."/>
            <person name="Gladyshev V.N."/>
            <person name="Groth M."/>
            <person name="Guda C."/>
            <person name="Hadaegh A."/>
            <person name="Iglesias-Rodriguez M.D."/>
            <person name="Jenkins J."/>
            <person name="Jones B.M."/>
            <person name="Lawson T."/>
            <person name="Leese F."/>
            <person name="Lindquist E."/>
            <person name="Lobanov A."/>
            <person name="Lomsadze A."/>
            <person name="Malik S.B."/>
            <person name="Marsh M.E."/>
            <person name="Mackinder L."/>
            <person name="Mock T."/>
            <person name="Mueller-Roeber B."/>
            <person name="Pagarete A."/>
            <person name="Parker M."/>
            <person name="Probert I."/>
            <person name="Quesneville H."/>
            <person name="Raines C."/>
            <person name="Rensing S.A."/>
            <person name="Riano-Pachon D.M."/>
            <person name="Richier S."/>
            <person name="Rokitta S."/>
            <person name="Shiraiwa Y."/>
            <person name="Soanes D.M."/>
            <person name="van der Giezen M."/>
            <person name="Wahlund T.M."/>
            <person name="Williams B."/>
            <person name="Wilson W."/>
            <person name="Wolfe G."/>
            <person name="Wurch L.L."/>
        </authorList>
    </citation>
    <scope>NUCLEOTIDE SEQUENCE</scope>
</reference>
<dbReference type="AlphaFoldDB" id="A0A0D3K7Z9"/>
<accession>A0A0D3K7Z9</accession>
<protein>
    <submittedName>
        <fullName evidence="1">Uncharacterized protein</fullName>
    </submittedName>
</protein>
<dbReference type="PaxDb" id="2903-EOD31884"/>
<evidence type="ECO:0000313" key="2">
    <source>
        <dbReference type="Proteomes" id="UP000013827"/>
    </source>
</evidence>
<dbReference type="HOGENOM" id="CLU_1707593_0_0_1"/>
<dbReference type="Proteomes" id="UP000013827">
    <property type="component" value="Unassembled WGS sequence"/>
</dbReference>
<name>A0A0D3K7Z9_EMIH1</name>
<sequence length="154" mass="15844">MSACSNRARPSTGKHTPRLGHTTGIASIVFDKHICVKKVRVIELGAGGERLQRPAALGRVRLLHEDERGESFRETYWAWYNLSARAAIGNAAYAAGVAATAKASASEAADAPLLGAAVDELALDDETVAEAIAALDGGDGVPGCGDDADEDAGG</sequence>
<proteinExistence type="predicted"/>